<feature type="region of interest" description="Disordered" evidence="1">
    <location>
        <begin position="57"/>
        <end position="84"/>
    </location>
</feature>
<sequence>MRRYQLVLQVFSAERCRLQPSVPSRCSVKTSAESVPCSSGDLPAAPPLLISRGTQRLCSSRVSTDRHRQSTRQPLGGSRHTGDRLKRCSRHDSMVSILLFCDELMNHGHTSCQTVVYEQCSWVNRRVHRG</sequence>
<dbReference type="EMBL" id="SRLO01001014">
    <property type="protein sequence ID" value="TNN42783.1"/>
    <property type="molecule type" value="Genomic_DNA"/>
</dbReference>
<keyword evidence="3" id="KW-1185">Reference proteome</keyword>
<dbReference type="Proteomes" id="UP000314294">
    <property type="component" value="Unassembled WGS sequence"/>
</dbReference>
<accession>A0A4Z2FPR8</accession>
<protein>
    <submittedName>
        <fullName evidence="2">Uncharacterized protein</fullName>
    </submittedName>
</protein>
<comment type="caution">
    <text evidence="2">The sequence shown here is derived from an EMBL/GenBank/DDBJ whole genome shotgun (WGS) entry which is preliminary data.</text>
</comment>
<organism evidence="2 3">
    <name type="scientific">Liparis tanakae</name>
    <name type="common">Tanaka's snailfish</name>
    <dbReference type="NCBI Taxonomy" id="230148"/>
    <lineage>
        <taxon>Eukaryota</taxon>
        <taxon>Metazoa</taxon>
        <taxon>Chordata</taxon>
        <taxon>Craniata</taxon>
        <taxon>Vertebrata</taxon>
        <taxon>Euteleostomi</taxon>
        <taxon>Actinopterygii</taxon>
        <taxon>Neopterygii</taxon>
        <taxon>Teleostei</taxon>
        <taxon>Neoteleostei</taxon>
        <taxon>Acanthomorphata</taxon>
        <taxon>Eupercaria</taxon>
        <taxon>Perciformes</taxon>
        <taxon>Cottioidei</taxon>
        <taxon>Cottales</taxon>
        <taxon>Liparidae</taxon>
        <taxon>Liparis</taxon>
    </lineage>
</organism>
<name>A0A4Z2FPR8_9TELE</name>
<evidence type="ECO:0000313" key="3">
    <source>
        <dbReference type="Proteomes" id="UP000314294"/>
    </source>
</evidence>
<gene>
    <name evidence="2" type="ORF">EYF80_047042</name>
</gene>
<reference evidence="2 3" key="1">
    <citation type="submission" date="2019-03" db="EMBL/GenBank/DDBJ databases">
        <title>First draft genome of Liparis tanakae, snailfish: a comprehensive survey of snailfish specific genes.</title>
        <authorList>
            <person name="Kim W."/>
            <person name="Song I."/>
            <person name="Jeong J.-H."/>
            <person name="Kim D."/>
            <person name="Kim S."/>
            <person name="Ryu S."/>
            <person name="Song J.Y."/>
            <person name="Lee S.K."/>
        </authorList>
    </citation>
    <scope>NUCLEOTIDE SEQUENCE [LARGE SCALE GENOMIC DNA]</scope>
    <source>
        <tissue evidence="2">Muscle</tissue>
    </source>
</reference>
<evidence type="ECO:0000313" key="2">
    <source>
        <dbReference type="EMBL" id="TNN42783.1"/>
    </source>
</evidence>
<proteinExistence type="predicted"/>
<evidence type="ECO:0000256" key="1">
    <source>
        <dbReference type="SAM" id="MobiDB-lite"/>
    </source>
</evidence>
<dbReference type="AlphaFoldDB" id="A0A4Z2FPR8"/>